<name>A0A5C5WJ24_9BACT</name>
<organism evidence="1 2">
    <name type="scientific">Rubripirellula amarantea</name>
    <dbReference type="NCBI Taxonomy" id="2527999"/>
    <lineage>
        <taxon>Bacteria</taxon>
        <taxon>Pseudomonadati</taxon>
        <taxon>Planctomycetota</taxon>
        <taxon>Planctomycetia</taxon>
        <taxon>Pirellulales</taxon>
        <taxon>Pirellulaceae</taxon>
        <taxon>Rubripirellula</taxon>
    </lineage>
</organism>
<accession>A0A5C5WJ24</accession>
<evidence type="ECO:0000313" key="1">
    <source>
        <dbReference type="EMBL" id="TWT50139.1"/>
    </source>
</evidence>
<sequence>MELSNNALDADTAPNDVHVDPSVEYCHVPLPVNDVIASPLCDEKSTSFKELDAKMSAAVLLDELVSSLVPAKLNTEPSLIVGASLTLVTTIDAVSVAELNAVVPPLLDASTLLPAVPLVPSQARKVKSFVVPFSPLGSNRIKSVERNSSADESDTVPTFDQLVPPSVEYCQTPGPLFRVVIAMPSTDPESTSEIGVPPSLAKSCATVWPPLLTSSSVIVGRVRSPELSKTGASLTAVTLPVTTPFEIDPVEVTAARSPPARPSLS</sequence>
<evidence type="ECO:0000313" key="2">
    <source>
        <dbReference type="Proteomes" id="UP000316598"/>
    </source>
</evidence>
<reference evidence="1 2" key="1">
    <citation type="submission" date="2019-02" db="EMBL/GenBank/DDBJ databases">
        <title>Deep-cultivation of Planctomycetes and their phenomic and genomic characterization uncovers novel biology.</title>
        <authorList>
            <person name="Wiegand S."/>
            <person name="Jogler M."/>
            <person name="Boedeker C."/>
            <person name="Pinto D."/>
            <person name="Vollmers J."/>
            <person name="Rivas-Marin E."/>
            <person name="Kohn T."/>
            <person name="Peeters S.H."/>
            <person name="Heuer A."/>
            <person name="Rast P."/>
            <person name="Oberbeckmann S."/>
            <person name="Bunk B."/>
            <person name="Jeske O."/>
            <person name="Meyerdierks A."/>
            <person name="Storesund J.E."/>
            <person name="Kallscheuer N."/>
            <person name="Luecker S."/>
            <person name="Lage O.M."/>
            <person name="Pohl T."/>
            <person name="Merkel B.J."/>
            <person name="Hornburger P."/>
            <person name="Mueller R.-W."/>
            <person name="Bruemmer F."/>
            <person name="Labrenz M."/>
            <person name="Spormann A.M."/>
            <person name="Op Den Camp H."/>
            <person name="Overmann J."/>
            <person name="Amann R."/>
            <person name="Jetten M.S.M."/>
            <person name="Mascher T."/>
            <person name="Medema M.H."/>
            <person name="Devos D.P."/>
            <person name="Kaster A.-K."/>
            <person name="Ovreas L."/>
            <person name="Rohde M."/>
            <person name="Galperin M.Y."/>
            <person name="Jogler C."/>
        </authorList>
    </citation>
    <scope>NUCLEOTIDE SEQUENCE [LARGE SCALE GENOMIC DNA]</scope>
    <source>
        <strain evidence="1 2">Pla22</strain>
    </source>
</reference>
<gene>
    <name evidence="1" type="ORF">Pla22_28790</name>
</gene>
<protein>
    <submittedName>
        <fullName evidence="1">Uncharacterized protein</fullName>
    </submittedName>
</protein>
<comment type="caution">
    <text evidence="1">The sequence shown here is derived from an EMBL/GenBank/DDBJ whole genome shotgun (WGS) entry which is preliminary data.</text>
</comment>
<dbReference type="Proteomes" id="UP000316598">
    <property type="component" value="Unassembled WGS sequence"/>
</dbReference>
<dbReference type="EMBL" id="SJPI01000002">
    <property type="protein sequence ID" value="TWT50139.1"/>
    <property type="molecule type" value="Genomic_DNA"/>
</dbReference>
<keyword evidence="2" id="KW-1185">Reference proteome</keyword>
<proteinExistence type="predicted"/>
<dbReference type="AlphaFoldDB" id="A0A5C5WJ24"/>